<reference evidence="2 3" key="2">
    <citation type="journal article" date="2010" name="Stand. Genomic Sci.">
        <title>Complete genome sequence of Chitinophaga pinensis type strain (UQM 2034).</title>
        <authorList>
            <person name="Glavina Del Rio T."/>
            <person name="Abt B."/>
            <person name="Spring S."/>
            <person name="Lapidus A."/>
            <person name="Nolan M."/>
            <person name="Tice H."/>
            <person name="Copeland A."/>
            <person name="Cheng J.F."/>
            <person name="Chen F."/>
            <person name="Bruce D."/>
            <person name="Goodwin L."/>
            <person name="Pitluck S."/>
            <person name="Ivanova N."/>
            <person name="Mavromatis K."/>
            <person name="Mikhailova N."/>
            <person name="Pati A."/>
            <person name="Chen A."/>
            <person name="Palaniappan K."/>
            <person name="Land M."/>
            <person name="Hauser L."/>
            <person name="Chang Y.J."/>
            <person name="Jeffries C.D."/>
            <person name="Chain P."/>
            <person name="Saunders E."/>
            <person name="Detter J.C."/>
            <person name="Brettin T."/>
            <person name="Rohde M."/>
            <person name="Goker M."/>
            <person name="Bristow J."/>
            <person name="Eisen J.A."/>
            <person name="Markowitz V."/>
            <person name="Hugenholtz P."/>
            <person name="Kyrpides N.C."/>
            <person name="Klenk H.P."/>
            <person name="Lucas S."/>
        </authorList>
    </citation>
    <scope>NUCLEOTIDE SEQUENCE [LARGE SCALE GENOMIC DNA]</scope>
    <source>
        <strain evidence="3">ATCC 43595 / DSM 2588 / LMG 13176 / NBRC 15968 / NCIMB 11800 / UQM 2034</strain>
    </source>
</reference>
<dbReference type="Proteomes" id="UP000002215">
    <property type="component" value="Chromosome"/>
</dbReference>
<keyword evidence="1" id="KW-0472">Membrane</keyword>
<evidence type="ECO:0000256" key="1">
    <source>
        <dbReference type="SAM" id="Phobius"/>
    </source>
</evidence>
<sequence>MRKGTIVVCNKLLTNSYQQKYTYITNNNNHQMLRSIYVAVLLLATIAVKAAGPVEDSTEIYQRQYEQFVDSVRKSEKFETGLIHLPGGKANIEVPEGFKFLNKEQSQYVLTTLWGNPPENAKDVLGMIFPAKGDPFTEGSYAFIVEFEEIGYVKDDDAEKIDYDEMLKNMQTDEKATNEERVKNGYSTVHIVGWAQKPFYDAKNKVLHWAKEVKFGDEEGANTLNYNVRILGRHGVLSLNAICTMDELPLVKANINQVLHMAKFTDGNTYFDFDPKMDQVAAWTIGGLVAGKILAKVGFFAIILKFLIAGWKFVAIGFAALIAFLKNLFTRRRKEKMINTAGLADHADDTADDVTAPAPVADVAVEQALAAPDKDPTTPTV</sequence>
<name>A0A979GR65_CHIPD</name>
<dbReference type="AlphaFoldDB" id="A0A979GR65"/>
<dbReference type="InterPro" id="IPR018682">
    <property type="entry name" value="DUF2167_membr"/>
</dbReference>
<keyword evidence="1" id="KW-1133">Transmembrane helix</keyword>
<evidence type="ECO:0000313" key="2">
    <source>
        <dbReference type="EMBL" id="ACU60723.1"/>
    </source>
</evidence>
<feature type="transmembrane region" description="Helical" evidence="1">
    <location>
        <begin position="309"/>
        <end position="329"/>
    </location>
</feature>
<protein>
    <submittedName>
        <fullName evidence="2">Uncharacterized membrane-anchored protein</fullName>
    </submittedName>
</protein>
<dbReference type="Pfam" id="PF09935">
    <property type="entry name" value="DUF2167"/>
    <property type="match status" value="1"/>
</dbReference>
<gene>
    <name evidence="2" type="ordered locus">Cpin_3256</name>
</gene>
<dbReference type="KEGG" id="cpi:Cpin_3256"/>
<reference evidence="3" key="1">
    <citation type="submission" date="2009-08" db="EMBL/GenBank/DDBJ databases">
        <title>The complete genome of Chitinophaga pinensis DSM 2588.</title>
        <authorList>
            <consortium name="US DOE Joint Genome Institute (JGI-PGF)"/>
            <person name="Lucas S."/>
            <person name="Copeland A."/>
            <person name="Lapidus A."/>
            <person name="Glavina del Rio T."/>
            <person name="Dalin E."/>
            <person name="Tice H."/>
            <person name="Bruce D."/>
            <person name="Goodwin L."/>
            <person name="Pitluck S."/>
            <person name="Kyrpides N."/>
            <person name="Mavromatis K."/>
            <person name="Ivanova N."/>
            <person name="Mikhailova N."/>
            <person name="Sims D."/>
            <person name="Meinche L."/>
            <person name="Brettin T."/>
            <person name="Detter J.C."/>
            <person name="Han C."/>
            <person name="Larimer F."/>
            <person name="Land M."/>
            <person name="Hauser L."/>
            <person name="Markowitz V."/>
            <person name="Cheng J.-F."/>
            <person name="Hugenholtz P."/>
            <person name="Woyke T."/>
            <person name="Wu D."/>
            <person name="Spring S."/>
            <person name="Klenk H.-P."/>
            <person name="Eisen J.A."/>
        </authorList>
    </citation>
    <scope>NUCLEOTIDE SEQUENCE [LARGE SCALE GENOMIC DNA]</scope>
    <source>
        <strain evidence="3">ATCC 43595 / DSM 2588 / LMG 13176 / NBRC 15968 / NCIMB 11800 / UQM 2034</strain>
    </source>
</reference>
<organism evidence="2 3">
    <name type="scientific">Chitinophaga pinensis (strain ATCC 43595 / DSM 2588 / LMG 13176 / NBRC 15968 / NCIMB 11800 / UQM 2034)</name>
    <dbReference type="NCBI Taxonomy" id="485918"/>
    <lineage>
        <taxon>Bacteria</taxon>
        <taxon>Pseudomonadati</taxon>
        <taxon>Bacteroidota</taxon>
        <taxon>Chitinophagia</taxon>
        <taxon>Chitinophagales</taxon>
        <taxon>Chitinophagaceae</taxon>
        <taxon>Chitinophaga</taxon>
    </lineage>
</organism>
<feature type="transmembrane region" description="Helical" evidence="1">
    <location>
        <begin position="280"/>
        <end position="303"/>
    </location>
</feature>
<dbReference type="OrthoDB" id="196355at2"/>
<evidence type="ECO:0000313" key="3">
    <source>
        <dbReference type="Proteomes" id="UP000002215"/>
    </source>
</evidence>
<proteinExistence type="predicted"/>
<accession>A0A979GR65</accession>
<keyword evidence="1" id="KW-0812">Transmembrane</keyword>
<dbReference type="EMBL" id="CP001699">
    <property type="protein sequence ID" value="ACU60723.1"/>
    <property type="molecule type" value="Genomic_DNA"/>
</dbReference>